<sequence>MKLTATLLAFSAFISLVAALPPGGSIDPCLKCQYRCDTNLSNAYKRCPYCPCNDPNYYCDAGDRQQQNQCRSCRVQAESVWQSCVNECGYNC</sequence>
<dbReference type="Proteomes" id="UP001212841">
    <property type="component" value="Unassembled WGS sequence"/>
</dbReference>
<proteinExistence type="predicted"/>
<organism evidence="2 3">
    <name type="scientific">Rhizophlyctis rosea</name>
    <dbReference type="NCBI Taxonomy" id="64517"/>
    <lineage>
        <taxon>Eukaryota</taxon>
        <taxon>Fungi</taxon>
        <taxon>Fungi incertae sedis</taxon>
        <taxon>Chytridiomycota</taxon>
        <taxon>Chytridiomycota incertae sedis</taxon>
        <taxon>Chytridiomycetes</taxon>
        <taxon>Rhizophlyctidales</taxon>
        <taxon>Rhizophlyctidaceae</taxon>
        <taxon>Rhizophlyctis</taxon>
    </lineage>
</organism>
<evidence type="ECO:0000313" key="2">
    <source>
        <dbReference type="EMBL" id="KAJ3036603.1"/>
    </source>
</evidence>
<feature type="signal peptide" evidence="1">
    <location>
        <begin position="1"/>
        <end position="19"/>
    </location>
</feature>
<keyword evidence="3" id="KW-1185">Reference proteome</keyword>
<keyword evidence="1" id="KW-0732">Signal</keyword>
<comment type="caution">
    <text evidence="2">The sequence shown here is derived from an EMBL/GenBank/DDBJ whole genome shotgun (WGS) entry which is preliminary data.</text>
</comment>
<evidence type="ECO:0000313" key="3">
    <source>
        <dbReference type="Proteomes" id="UP001212841"/>
    </source>
</evidence>
<accession>A0AAD5S284</accession>
<feature type="chain" id="PRO_5042030555" evidence="1">
    <location>
        <begin position="20"/>
        <end position="92"/>
    </location>
</feature>
<dbReference type="AlphaFoldDB" id="A0AAD5S284"/>
<protein>
    <submittedName>
        <fullName evidence="2">Uncharacterized protein</fullName>
    </submittedName>
</protein>
<evidence type="ECO:0000256" key="1">
    <source>
        <dbReference type="SAM" id="SignalP"/>
    </source>
</evidence>
<dbReference type="EMBL" id="JADGJD010001918">
    <property type="protein sequence ID" value="KAJ3036603.1"/>
    <property type="molecule type" value="Genomic_DNA"/>
</dbReference>
<gene>
    <name evidence="2" type="ORF">HK097_003784</name>
</gene>
<name>A0AAD5S284_9FUNG</name>
<reference evidence="2" key="1">
    <citation type="submission" date="2020-05" db="EMBL/GenBank/DDBJ databases">
        <title>Phylogenomic resolution of chytrid fungi.</title>
        <authorList>
            <person name="Stajich J.E."/>
            <person name="Amses K."/>
            <person name="Simmons R."/>
            <person name="Seto K."/>
            <person name="Myers J."/>
            <person name="Bonds A."/>
            <person name="Quandt C.A."/>
            <person name="Barry K."/>
            <person name="Liu P."/>
            <person name="Grigoriev I."/>
            <person name="Longcore J.E."/>
            <person name="James T.Y."/>
        </authorList>
    </citation>
    <scope>NUCLEOTIDE SEQUENCE</scope>
    <source>
        <strain evidence="2">JEL0318</strain>
    </source>
</reference>